<evidence type="ECO:0000256" key="9">
    <source>
        <dbReference type="RuleBase" id="RU364016"/>
    </source>
</evidence>
<evidence type="ECO:0000256" key="3">
    <source>
        <dbReference type="ARBA" id="ARBA00022679"/>
    </source>
</evidence>
<comment type="caution">
    <text evidence="10">The sequence shown here is derived from an EMBL/GenBank/DDBJ whole genome shotgun (WGS) entry which is preliminary data.</text>
</comment>
<evidence type="ECO:0000313" key="11">
    <source>
        <dbReference type="Proteomes" id="UP000663879"/>
    </source>
</evidence>
<dbReference type="InterPro" id="IPR051227">
    <property type="entry name" value="CS_glycosyltransferase"/>
</dbReference>
<keyword evidence="3 9" id="KW-0808">Transferase</keyword>
<keyword evidence="8 9" id="KW-0472">Membrane</keyword>
<gene>
    <name evidence="10" type="ORF">OXX778_LOCUS11209</name>
</gene>
<comment type="subcellular location">
    <subcellularLocation>
        <location evidence="1 9">Golgi apparatus</location>
        <location evidence="1 9">Golgi stack membrane</location>
        <topology evidence="1 9">Single-pass type II membrane protein</topology>
    </subcellularLocation>
</comment>
<sequence length="799" mass="93823">MARNNRFYYNTRYILPVMIGMIVGFAFSLLCTPFYDCDNSFGLFDSNFSKYSLNRFKKFAADEQANLFQQQNDDFEPRINLQGKPKKPSKTGKIVRPRYASVELKIRYKLFIGVISTTRMLSNFSIFLNQTLSTVSKKVTFFVNNAEMNEKILLETTPPGVNVVNFNDDRDHLLPFHSLKYVIDNYAEQFDWFFFVTDTTFVRAYKLLDLVNHLSMSQDLYMGYVENKKESIYCSLSSGIIFSYNVLIKVSSQMEWCTKNSYSENSSDNIGRCVLHSANLACTNTANGRNTTYFSSVNFDFDYSIDQLIFSEKFNQSLTVYRVKDIETMKKLKLYFDVVEMDEIDKEIEFIEQDMMITACDTPEGCDSLIWPLGVPPPYKPTSRHEVIRFDYFNLTHLYFGTDFDVVTIMPESYKTDVEELLTYSLENLNKEIPFRYQFRDLLNGYKQFDPTRGSFYIFDLLLYDTLQEIQIHKRVNVMRQLGLLEIMPMPYVTENQKINLIITFTAENNYQDILRFFESYQDFVLEIKEIAEKINLIVVYLTTDNQMPYEKELFAYIGFQIKELTQKYSSLIETTSRIIELNVTVTKINLYFSESYRQMLVIDHVSKSVSGDGLILMALPCVEFKSEFLNRVRLNTIKNHQVFLPIPFSEFMPSVIYPSNMTYFPSEVEINKNIGYFNMHTYDFVSFYNSDYLESRMNYISSNKIVEKFVDDVTLESIKLYDYSIDLYDLFKSNPKINIIRATDQALKCRWYLMNNCDKPKSSNEEKERCFKQKENSLGTKSQLALHLMKNYGQLTRN</sequence>
<dbReference type="Gene3D" id="3.90.550.50">
    <property type="match status" value="1"/>
</dbReference>
<evidence type="ECO:0000256" key="8">
    <source>
        <dbReference type="ARBA" id="ARBA00023136"/>
    </source>
</evidence>
<dbReference type="GO" id="GO:0032580">
    <property type="term" value="C:Golgi cisterna membrane"/>
    <property type="evidence" value="ECO:0007669"/>
    <property type="project" value="UniProtKB-SubCell"/>
</dbReference>
<evidence type="ECO:0000256" key="6">
    <source>
        <dbReference type="ARBA" id="ARBA00022989"/>
    </source>
</evidence>
<comment type="similarity">
    <text evidence="2 9">Belongs to the chondroitin N-acetylgalactosaminyltransferase family.</text>
</comment>
<dbReference type="PANTHER" id="PTHR12369">
    <property type="entry name" value="CHONDROITIN SYNTHASE"/>
    <property type="match status" value="1"/>
</dbReference>
<evidence type="ECO:0000256" key="1">
    <source>
        <dbReference type="ARBA" id="ARBA00004447"/>
    </source>
</evidence>
<keyword evidence="11" id="KW-1185">Reference proteome</keyword>
<dbReference type="Proteomes" id="UP000663879">
    <property type="component" value="Unassembled WGS sequence"/>
</dbReference>
<dbReference type="GO" id="GO:0047238">
    <property type="term" value="F:glucuronosyl-N-acetylgalactosaminyl-proteoglycan 4-beta-N-acetylgalactosaminyltransferase activity"/>
    <property type="evidence" value="ECO:0007669"/>
    <property type="project" value="TreeGrafter"/>
</dbReference>
<dbReference type="AlphaFoldDB" id="A0A813ZD94"/>
<dbReference type="InterPro" id="IPR008428">
    <property type="entry name" value="Chond_GalNAc"/>
</dbReference>
<evidence type="ECO:0000256" key="2">
    <source>
        <dbReference type="ARBA" id="ARBA00009239"/>
    </source>
</evidence>
<dbReference type="EMBL" id="CAJNOC010001871">
    <property type="protein sequence ID" value="CAF0897050.1"/>
    <property type="molecule type" value="Genomic_DNA"/>
</dbReference>
<dbReference type="OrthoDB" id="9985088at2759"/>
<reference evidence="10" key="1">
    <citation type="submission" date="2021-02" db="EMBL/GenBank/DDBJ databases">
        <authorList>
            <person name="Nowell W R."/>
        </authorList>
    </citation>
    <scope>NUCLEOTIDE SEQUENCE</scope>
    <source>
        <strain evidence="10">Ploen Becks lab</strain>
    </source>
</reference>
<dbReference type="PANTHER" id="PTHR12369:SF13">
    <property type="entry name" value="HEXOSYLTRANSFERASE"/>
    <property type="match status" value="1"/>
</dbReference>
<name>A0A813ZD94_9BILA</name>
<evidence type="ECO:0000256" key="7">
    <source>
        <dbReference type="ARBA" id="ARBA00023034"/>
    </source>
</evidence>
<keyword evidence="6 9" id="KW-1133">Transmembrane helix</keyword>
<keyword evidence="7 9" id="KW-0333">Golgi apparatus</keyword>
<evidence type="ECO:0000256" key="4">
    <source>
        <dbReference type="ARBA" id="ARBA00022692"/>
    </source>
</evidence>
<protein>
    <recommendedName>
        <fullName evidence="9">Hexosyltransferase</fullName>
        <ecNumber evidence="9">2.4.1.-</ecNumber>
    </recommendedName>
</protein>
<evidence type="ECO:0000256" key="5">
    <source>
        <dbReference type="ARBA" id="ARBA00022968"/>
    </source>
</evidence>
<evidence type="ECO:0000313" key="10">
    <source>
        <dbReference type="EMBL" id="CAF0897050.1"/>
    </source>
</evidence>
<keyword evidence="5 9" id="KW-0735">Signal-anchor</keyword>
<keyword evidence="4 9" id="KW-0812">Transmembrane</keyword>
<dbReference type="Pfam" id="PF05679">
    <property type="entry name" value="CHGN"/>
    <property type="match status" value="1"/>
</dbReference>
<proteinExistence type="inferred from homology"/>
<feature type="transmembrane region" description="Helical" evidence="9">
    <location>
        <begin position="12"/>
        <end position="35"/>
    </location>
</feature>
<dbReference type="EC" id="2.4.1.-" evidence="9"/>
<accession>A0A813ZD94</accession>
<organism evidence="10 11">
    <name type="scientific">Brachionus calyciflorus</name>
    <dbReference type="NCBI Taxonomy" id="104777"/>
    <lineage>
        <taxon>Eukaryota</taxon>
        <taxon>Metazoa</taxon>
        <taxon>Spiralia</taxon>
        <taxon>Gnathifera</taxon>
        <taxon>Rotifera</taxon>
        <taxon>Eurotatoria</taxon>
        <taxon>Monogononta</taxon>
        <taxon>Pseudotrocha</taxon>
        <taxon>Ploima</taxon>
        <taxon>Brachionidae</taxon>
        <taxon>Brachionus</taxon>
    </lineage>
</organism>